<evidence type="ECO:0000313" key="1">
    <source>
        <dbReference type="EMBL" id="ABQ76061.1"/>
    </source>
</evidence>
<organism evidence="1">
    <name type="scientific">uncultured haloarchaeon</name>
    <dbReference type="NCBI Taxonomy" id="160804"/>
    <lineage>
        <taxon>Archaea</taxon>
        <taxon>Methanobacteriati</taxon>
        <taxon>Methanobacteriota</taxon>
        <taxon>Stenosarchaea group</taxon>
        <taxon>Halobacteria</taxon>
        <taxon>Halobacteriales</taxon>
        <taxon>Halobacteriaceae</taxon>
        <taxon>environmental samples</taxon>
    </lineage>
</organism>
<protein>
    <submittedName>
        <fullName evidence="1">Uncharacterized protein</fullName>
    </submittedName>
</protein>
<proteinExistence type="predicted"/>
<dbReference type="EMBL" id="EF583999">
    <property type="protein sequence ID" value="ABQ76061.1"/>
    <property type="molecule type" value="Genomic_DNA"/>
</dbReference>
<sequence>MEYDRIHAQPPSHDTDRWSVGTIVAIETQDGHCIVTVKPVQGTEENQKLTVTMAVRDLFLGRLDVDIDINTIDKSELDHAIGERVWYRVRGE</sequence>
<dbReference type="Pfam" id="PF25260">
    <property type="entry name" value="DUF7861"/>
    <property type="match status" value="1"/>
</dbReference>
<dbReference type="AlphaFoldDB" id="A5YSV4"/>
<reference evidence="1" key="1">
    <citation type="journal article" date="2007" name="ISME J.">
        <title>Genomic plasticity in prokaryotes: the case of the square haloarchaeon.</title>
        <authorList>
            <person name="Cuadros-Orellana S."/>
            <person name="Martin-Cuadrado A.B."/>
            <person name="Legault B."/>
            <person name="D'Auria G."/>
            <person name="Zhaxybayeva O."/>
            <person name="Papke R.T."/>
            <person name="Rodriguez-Valera F."/>
        </authorList>
    </citation>
    <scope>NUCLEOTIDE SEQUENCE</scope>
</reference>
<accession>A5YSV4</accession>
<name>A5YSV4_9EURY</name>
<dbReference type="InterPro" id="IPR057183">
    <property type="entry name" value="DUF7861"/>
</dbReference>